<feature type="domain" description="Glycosyl transferase family 1" evidence="1">
    <location>
        <begin position="206"/>
        <end position="366"/>
    </location>
</feature>
<dbReference type="AlphaFoldDB" id="A0A1F7UHH3"/>
<reference evidence="3 4" key="1">
    <citation type="journal article" date="2016" name="Nat. Commun.">
        <title>Thousands of microbial genomes shed light on interconnected biogeochemical processes in an aquifer system.</title>
        <authorList>
            <person name="Anantharaman K."/>
            <person name="Brown C.T."/>
            <person name="Hug L.A."/>
            <person name="Sharon I."/>
            <person name="Castelle C.J."/>
            <person name="Probst A.J."/>
            <person name="Thomas B.C."/>
            <person name="Singh A."/>
            <person name="Wilkins M.J."/>
            <person name="Karaoz U."/>
            <person name="Brodie E.L."/>
            <person name="Williams K.H."/>
            <person name="Hubbard S.S."/>
            <person name="Banfield J.F."/>
        </authorList>
    </citation>
    <scope>NUCLEOTIDE SEQUENCE [LARGE SCALE GENOMIC DNA]</scope>
</reference>
<protein>
    <recommendedName>
        <fullName evidence="5">Glycosyl transferase family 1 domain-containing protein</fullName>
    </recommendedName>
</protein>
<dbReference type="EMBL" id="MGEF01000064">
    <property type="protein sequence ID" value="OGL77178.1"/>
    <property type="molecule type" value="Genomic_DNA"/>
</dbReference>
<evidence type="ECO:0000313" key="4">
    <source>
        <dbReference type="Proteomes" id="UP000176604"/>
    </source>
</evidence>
<dbReference type="InterPro" id="IPR050194">
    <property type="entry name" value="Glycosyltransferase_grp1"/>
</dbReference>
<dbReference type="Proteomes" id="UP000176604">
    <property type="component" value="Unassembled WGS sequence"/>
</dbReference>
<dbReference type="GO" id="GO:0016757">
    <property type="term" value="F:glycosyltransferase activity"/>
    <property type="evidence" value="ECO:0007669"/>
    <property type="project" value="InterPro"/>
</dbReference>
<dbReference type="Pfam" id="PF13579">
    <property type="entry name" value="Glyco_trans_4_4"/>
    <property type="match status" value="1"/>
</dbReference>
<dbReference type="InterPro" id="IPR001296">
    <property type="entry name" value="Glyco_trans_1"/>
</dbReference>
<dbReference type="SUPFAM" id="SSF53756">
    <property type="entry name" value="UDP-Glycosyltransferase/glycogen phosphorylase"/>
    <property type="match status" value="1"/>
</dbReference>
<comment type="caution">
    <text evidence="3">The sequence shown here is derived from an EMBL/GenBank/DDBJ whole genome shotgun (WGS) entry which is preliminary data.</text>
</comment>
<accession>A0A1F7UHH3</accession>
<dbReference type="Pfam" id="PF00534">
    <property type="entry name" value="Glycos_transf_1"/>
    <property type="match status" value="1"/>
</dbReference>
<evidence type="ECO:0008006" key="5">
    <source>
        <dbReference type="Google" id="ProtNLM"/>
    </source>
</evidence>
<name>A0A1F7UHH3_9BACT</name>
<feature type="domain" description="Glycosyltransferase subfamily 4-like N-terminal" evidence="2">
    <location>
        <begin position="22"/>
        <end position="188"/>
    </location>
</feature>
<dbReference type="PANTHER" id="PTHR45947:SF3">
    <property type="entry name" value="SULFOQUINOVOSYL TRANSFERASE SQD2"/>
    <property type="match status" value="1"/>
</dbReference>
<sequence>MIMTQASKNIVITAEIYPPDIGGPATYAFELRHELLSCGYTVTLLTLGDASRGADEGVVVIGRKKNVLLRLLQYFFKLKKLSQSADVIYAMGPGVSGLCSVIAGKLTQKRVVVKVTGDRAWEAARLRGSKEGIEEFQLKRHGGWIRVLEAVERFVVRHADVVIVPGNFLKKIVEGWDAKSEKVINIPNAISPLHTASDPMMEEGIRFEERKYIIFAVGRLVPWKGMDDIIMALPKVCTHIKEARLTIVGDGPERERLKGVALEHGVAGIVDFPGSMPHTKLHNYWRRAKVFVLVSGFEGFPHLVLEAWAAGVPVVASDIPAIRDIIINRETGILVPYKDVQAIADALVEVVQNEELARKLRENGRRELAKYRWEKIFTETINLLLYG</sequence>
<dbReference type="PANTHER" id="PTHR45947">
    <property type="entry name" value="SULFOQUINOVOSYL TRANSFERASE SQD2"/>
    <property type="match status" value="1"/>
</dbReference>
<evidence type="ECO:0000259" key="2">
    <source>
        <dbReference type="Pfam" id="PF13579"/>
    </source>
</evidence>
<dbReference type="InterPro" id="IPR028098">
    <property type="entry name" value="Glyco_trans_4-like_N"/>
</dbReference>
<dbReference type="STRING" id="1802397.A3J43_00130"/>
<proteinExistence type="predicted"/>
<dbReference type="Gene3D" id="3.40.50.2000">
    <property type="entry name" value="Glycogen Phosphorylase B"/>
    <property type="match status" value="2"/>
</dbReference>
<evidence type="ECO:0000313" key="3">
    <source>
        <dbReference type="EMBL" id="OGL77178.1"/>
    </source>
</evidence>
<dbReference type="CDD" id="cd03801">
    <property type="entry name" value="GT4_PimA-like"/>
    <property type="match status" value="1"/>
</dbReference>
<gene>
    <name evidence="3" type="ORF">A3J43_00130</name>
</gene>
<organism evidence="3 4">
    <name type="scientific">Candidatus Uhrbacteria bacterium RIFCSPHIGHO2_12_FULL_54_23</name>
    <dbReference type="NCBI Taxonomy" id="1802397"/>
    <lineage>
        <taxon>Bacteria</taxon>
        <taxon>Candidatus Uhriibacteriota</taxon>
    </lineage>
</organism>
<evidence type="ECO:0000259" key="1">
    <source>
        <dbReference type="Pfam" id="PF00534"/>
    </source>
</evidence>